<dbReference type="AlphaFoldDB" id="A0A1Y6FU47"/>
<accession>A0A1Y6FU47</accession>
<keyword evidence="1" id="KW-0812">Transmembrane</keyword>
<feature type="transmembrane region" description="Helical" evidence="1">
    <location>
        <begin position="73"/>
        <end position="94"/>
    </location>
</feature>
<evidence type="ECO:0000256" key="1">
    <source>
        <dbReference type="SAM" id="Phobius"/>
    </source>
</evidence>
<reference evidence="3" key="1">
    <citation type="submission" date="2017-04" db="EMBL/GenBank/DDBJ databases">
        <authorList>
            <person name="Varghese N."/>
            <person name="Submissions S."/>
        </authorList>
    </citation>
    <scope>NUCLEOTIDE SEQUENCE [LARGE SCALE GENOMIC DNA]</scope>
    <source>
        <strain evidence="3">UI2</strain>
    </source>
</reference>
<keyword evidence="1" id="KW-0472">Membrane</keyword>
<organism evidence="2 3">
    <name type="scientific">Sphingopyxis terrae subsp. ummariensis</name>
    <dbReference type="NCBI Taxonomy" id="429001"/>
    <lineage>
        <taxon>Bacteria</taxon>
        <taxon>Pseudomonadati</taxon>
        <taxon>Pseudomonadota</taxon>
        <taxon>Alphaproteobacteria</taxon>
        <taxon>Sphingomonadales</taxon>
        <taxon>Sphingomonadaceae</taxon>
        <taxon>Sphingopyxis</taxon>
    </lineage>
</organism>
<protein>
    <submittedName>
        <fullName evidence="2">Uncharacterized protein</fullName>
    </submittedName>
</protein>
<feature type="transmembrane region" description="Helical" evidence="1">
    <location>
        <begin position="232"/>
        <end position="254"/>
    </location>
</feature>
<name>A0A1Y6FU47_9SPHN</name>
<keyword evidence="1" id="KW-1133">Transmembrane helix</keyword>
<evidence type="ECO:0000313" key="2">
    <source>
        <dbReference type="EMBL" id="SMQ76412.1"/>
    </source>
</evidence>
<feature type="transmembrane region" description="Helical" evidence="1">
    <location>
        <begin position="7"/>
        <end position="26"/>
    </location>
</feature>
<sequence length="279" mass="30412">MPYRRSFQAIIALLLLVMAGFWPFYWSRLHEVPWELHLHGITASLWVLLLLIQTRSIHVGQRKLHRLAGRLSVLLLPFLSAGLVASLHGTARFYREGDVFYQTVGPMFGISLAITLPAFLFLYGQALRHRSHVAQHAGYMLATALLLFQAPFSRVLVGLVPPFQIMGPESFGNLIDAVAVSTLLAAAIAAALWLRNRNDARPFGQAALILCVQALLVKFLSGSLLVDGALTLFASIPLSASLVAAFGAGALVAWASWRSGSRSATGARRSPPQAWHTLL</sequence>
<feature type="transmembrane region" description="Helical" evidence="1">
    <location>
        <begin position="100"/>
        <end position="124"/>
    </location>
</feature>
<proteinExistence type="predicted"/>
<evidence type="ECO:0000313" key="3">
    <source>
        <dbReference type="Proteomes" id="UP000194469"/>
    </source>
</evidence>
<dbReference type="Proteomes" id="UP000194469">
    <property type="component" value="Unassembled WGS sequence"/>
</dbReference>
<dbReference type="EMBL" id="FXWL01000002">
    <property type="protein sequence ID" value="SMQ76412.1"/>
    <property type="molecule type" value="Genomic_DNA"/>
</dbReference>
<feature type="transmembrane region" description="Helical" evidence="1">
    <location>
        <begin position="32"/>
        <end position="52"/>
    </location>
</feature>
<feature type="transmembrane region" description="Helical" evidence="1">
    <location>
        <begin position="206"/>
        <end position="226"/>
    </location>
</feature>
<dbReference type="RefSeq" id="WP_086456897.1">
    <property type="nucleotide sequence ID" value="NZ_JBHSOX010000006.1"/>
</dbReference>
<gene>
    <name evidence="2" type="ORF">SAMN06295984_1851</name>
</gene>
<feature type="transmembrane region" description="Helical" evidence="1">
    <location>
        <begin position="177"/>
        <end position="194"/>
    </location>
</feature>
<keyword evidence="3" id="KW-1185">Reference proteome</keyword>
<feature type="transmembrane region" description="Helical" evidence="1">
    <location>
        <begin position="136"/>
        <end position="157"/>
    </location>
</feature>
<dbReference type="GeneID" id="303002245"/>